<evidence type="ECO:0000313" key="10">
    <source>
        <dbReference type="Proteomes" id="UP000008457"/>
    </source>
</evidence>
<protein>
    <submittedName>
        <fullName evidence="9">Rod shape-determining protein MreD</fullName>
    </submittedName>
</protein>
<dbReference type="AlphaFoldDB" id="F3ZZK3"/>
<reference evidence="9 10" key="2">
    <citation type="journal article" date="2011" name="Stand. Genomic Sci.">
        <title>Complete genome sequence of Mahella australiensis type strain (50-1 BON).</title>
        <authorList>
            <person name="Sikorski J."/>
            <person name="Teshima H."/>
            <person name="Nolan M."/>
            <person name="Lucas S."/>
            <person name="Hammon N."/>
            <person name="Deshpande S."/>
            <person name="Cheng J.F."/>
            <person name="Pitluck S."/>
            <person name="Liolios K."/>
            <person name="Pagani I."/>
            <person name="Ivanova N."/>
            <person name="Huntemann M."/>
            <person name="Mavromatis K."/>
            <person name="Ovchinikova G."/>
            <person name="Pati A."/>
            <person name="Tapia R."/>
            <person name="Han C."/>
            <person name="Goodwin L."/>
            <person name="Chen A."/>
            <person name="Palaniappan K."/>
            <person name="Land M."/>
            <person name="Hauser L."/>
            <person name="Ngatchou-Djao O.D."/>
            <person name="Rohde M."/>
            <person name="Pukall R."/>
            <person name="Spring S."/>
            <person name="Abt B."/>
            <person name="Goker M."/>
            <person name="Detter J.C."/>
            <person name="Woyke T."/>
            <person name="Bristow J."/>
            <person name="Markowitz V."/>
            <person name="Hugenholtz P."/>
            <person name="Eisen J.A."/>
            <person name="Kyrpides N.C."/>
            <person name="Klenk H.P."/>
            <person name="Lapidus A."/>
        </authorList>
    </citation>
    <scope>NUCLEOTIDE SEQUENCE [LARGE SCALE GENOMIC DNA]</scope>
    <source>
        <strain evidence="10">DSM 15567 / CIP 107919 / 50-1 BON</strain>
    </source>
</reference>
<proteinExistence type="inferred from homology"/>
<feature type="transmembrane region" description="Helical" evidence="8">
    <location>
        <begin position="6"/>
        <end position="27"/>
    </location>
</feature>
<name>F3ZZK3_MAHA5</name>
<comment type="subcellular location">
    <subcellularLocation>
        <location evidence="1">Cell membrane</location>
        <topology evidence="1">Multi-pass membrane protein</topology>
    </subcellularLocation>
</comment>
<evidence type="ECO:0000313" key="9">
    <source>
        <dbReference type="EMBL" id="AEE96829.1"/>
    </source>
</evidence>
<dbReference type="EMBL" id="CP002360">
    <property type="protein sequence ID" value="AEE96829.1"/>
    <property type="molecule type" value="Genomic_DNA"/>
</dbReference>
<gene>
    <name evidence="9" type="ordered locus">Mahau_1648</name>
</gene>
<evidence type="ECO:0000256" key="7">
    <source>
        <dbReference type="ARBA" id="ARBA00023136"/>
    </source>
</evidence>
<evidence type="ECO:0000256" key="1">
    <source>
        <dbReference type="ARBA" id="ARBA00004651"/>
    </source>
</evidence>
<feature type="transmembrane region" description="Helical" evidence="8">
    <location>
        <begin position="96"/>
        <end position="118"/>
    </location>
</feature>
<keyword evidence="5" id="KW-0133">Cell shape</keyword>
<dbReference type="InterPro" id="IPR007227">
    <property type="entry name" value="Cell_shape_determining_MreD"/>
</dbReference>
<keyword evidence="3" id="KW-1003">Cell membrane</keyword>
<dbReference type="eggNOG" id="COG2891">
    <property type="taxonomic scope" value="Bacteria"/>
</dbReference>
<dbReference type="STRING" id="697281.Mahau_1648"/>
<dbReference type="OrthoDB" id="9796616at2"/>
<dbReference type="GO" id="GO:0008360">
    <property type="term" value="P:regulation of cell shape"/>
    <property type="evidence" value="ECO:0007669"/>
    <property type="project" value="UniProtKB-KW"/>
</dbReference>
<evidence type="ECO:0000256" key="8">
    <source>
        <dbReference type="SAM" id="Phobius"/>
    </source>
</evidence>
<reference evidence="10" key="1">
    <citation type="submission" date="2010-11" db="EMBL/GenBank/DDBJ databases">
        <title>The complete genome of Mahella australiensis DSM 15567.</title>
        <authorList>
            <consortium name="US DOE Joint Genome Institute (JGI-PGF)"/>
            <person name="Lucas S."/>
            <person name="Copeland A."/>
            <person name="Lapidus A."/>
            <person name="Bruce D."/>
            <person name="Goodwin L."/>
            <person name="Pitluck S."/>
            <person name="Kyrpides N."/>
            <person name="Mavromatis K."/>
            <person name="Pagani I."/>
            <person name="Ivanova N."/>
            <person name="Teshima H."/>
            <person name="Brettin T."/>
            <person name="Detter J.C."/>
            <person name="Han C."/>
            <person name="Tapia R."/>
            <person name="Land M."/>
            <person name="Hauser L."/>
            <person name="Markowitz V."/>
            <person name="Cheng J.-F."/>
            <person name="Hugenholtz P."/>
            <person name="Woyke T."/>
            <person name="Wu D."/>
            <person name="Spring S."/>
            <person name="Pukall R."/>
            <person name="Steenblock K."/>
            <person name="Schneider S."/>
            <person name="Klenk H.-P."/>
            <person name="Eisen J.A."/>
        </authorList>
    </citation>
    <scope>NUCLEOTIDE SEQUENCE [LARGE SCALE GENOMIC DNA]</scope>
    <source>
        <strain evidence="10">DSM 15567 / CIP 107919 / 50-1 BON</strain>
    </source>
</reference>
<evidence type="ECO:0000256" key="5">
    <source>
        <dbReference type="ARBA" id="ARBA00022960"/>
    </source>
</evidence>
<feature type="transmembrane region" description="Helical" evidence="8">
    <location>
        <begin position="63"/>
        <end position="84"/>
    </location>
</feature>
<dbReference type="RefSeq" id="WP_013781257.1">
    <property type="nucleotide sequence ID" value="NC_015520.1"/>
</dbReference>
<keyword evidence="6 8" id="KW-1133">Transmembrane helix</keyword>
<dbReference type="Pfam" id="PF04093">
    <property type="entry name" value="MreD"/>
    <property type="match status" value="1"/>
</dbReference>
<evidence type="ECO:0000256" key="6">
    <source>
        <dbReference type="ARBA" id="ARBA00022989"/>
    </source>
</evidence>
<comment type="similarity">
    <text evidence="2">Belongs to the MreD family.</text>
</comment>
<keyword evidence="7 8" id="KW-0472">Membrane</keyword>
<dbReference type="GO" id="GO:0005886">
    <property type="term" value="C:plasma membrane"/>
    <property type="evidence" value="ECO:0007669"/>
    <property type="project" value="UniProtKB-SubCell"/>
</dbReference>
<feature type="transmembrane region" description="Helical" evidence="8">
    <location>
        <begin position="138"/>
        <end position="155"/>
    </location>
</feature>
<dbReference type="NCBIfam" id="TIGR03426">
    <property type="entry name" value="shape_MreD"/>
    <property type="match status" value="1"/>
</dbReference>
<accession>F3ZZK3</accession>
<dbReference type="Proteomes" id="UP000008457">
    <property type="component" value="Chromosome"/>
</dbReference>
<dbReference type="HOGENOM" id="CLU_1561091_0_0_9"/>
<dbReference type="KEGG" id="mas:Mahau_1648"/>
<organism evidence="9 10">
    <name type="scientific">Mahella australiensis (strain DSM 15567 / CIP 107919 / 50-1 BON)</name>
    <dbReference type="NCBI Taxonomy" id="697281"/>
    <lineage>
        <taxon>Bacteria</taxon>
        <taxon>Bacillati</taxon>
        <taxon>Bacillota</taxon>
        <taxon>Clostridia</taxon>
        <taxon>Thermoanaerobacterales</taxon>
        <taxon>Thermoanaerobacterales Family IV. Incertae Sedis</taxon>
        <taxon>Mahella</taxon>
    </lineage>
</organism>
<sequence length="171" mass="18922">MKSFIIAIIVVIDLIIETTLLPFVEVMGVKPNMLLTLIAAFAFMDDRLAAVSVAIAGGLLQDIIFADVVGPTALLYLAFAYGFIVLRDKVAVDRVIMPAIITFDAAVIYNVFMAAMFALSRLEVSLQGLLTLSIFNGLYTAAVGVIVYNILHWLYRKYSFMNKQNIFSKEK</sequence>
<evidence type="ECO:0000256" key="4">
    <source>
        <dbReference type="ARBA" id="ARBA00022692"/>
    </source>
</evidence>
<keyword evidence="4 8" id="KW-0812">Transmembrane</keyword>
<evidence type="ECO:0000256" key="3">
    <source>
        <dbReference type="ARBA" id="ARBA00022475"/>
    </source>
</evidence>
<keyword evidence="10" id="KW-1185">Reference proteome</keyword>
<evidence type="ECO:0000256" key="2">
    <source>
        <dbReference type="ARBA" id="ARBA00007776"/>
    </source>
</evidence>